<dbReference type="CDD" id="cd16352">
    <property type="entry name" value="CheD"/>
    <property type="match status" value="1"/>
</dbReference>
<protein>
    <recommendedName>
        <fullName evidence="3">Probable chemoreceptor glutamine deamidase CheD</fullName>
        <ecNumber evidence="3">3.5.1.44</ecNumber>
    </recommendedName>
</protein>
<evidence type="ECO:0000313" key="5">
    <source>
        <dbReference type="Proteomes" id="UP000016491"/>
    </source>
</evidence>
<evidence type="ECO:0000256" key="3">
    <source>
        <dbReference type="HAMAP-Rule" id="MF_01440"/>
    </source>
</evidence>
<evidence type="ECO:0000256" key="2">
    <source>
        <dbReference type="ARBA" id="ARBA00022801"/>
    </source>
</evidence>
<dbReference type="HAMAP" id="MF_01440">
    <property type="entry name" value="CheD"/>
    <property type="match status" value="1"/>
</dbReference>
<organism evidence="4 5">
    <name type="scientific">[Clostridium] symbiosum ATCC 14940</name>
    <dbReference type="NCBI Taxonomy" id="411472"/>
    <lineage>
        <taxon>Bacteria</taxon>
        <taxon>Bacillati</taxon>
        <taxon>Bacillota</taxon>
        <taxon>Clostridia</taxon>
        <taxon>Lachnospirales</taxon>
        <taxon>Lachnospiraceae</taxon>
        <taxon>Otoolea</taxon>
    </lineage>
</organism>
<proteinExistence type="inferred from homology"/>
<comment type="function">
    <text evidence="3">Probably deamidates glutamine residues to glutamate on methyl-accepting chemotaxis receptors (MCPs), playing an important role in chemotaxis.</text>
</comment>
<dbReference type="InterPro" id="IPR038592">
    <property type="entry name" value="CheD-like_sf"/>
</dbReference>
<name>A0ABC9TS31_CLOSY</name>
<gene>
    <name evidence="3" type="primary">cheD</name>
    <name evidence="4" type="ORF">CLOSYM_04322</name>
</gene>
<evidence type="ECO:0000313" key="4">
    <source>
        <dbReference type="EMBL" id="ERI74064.1"/>
    </source>
</evidence>
<sequence>MGIADMKIIRTEGELITYALGSCIGICFYDPSIQLGGLLHIMLPKAELDSPVSIYKYADTGIAETLRKLHVFGGMKSRLTARIAGGASMFSGQQFSALGNIGQRNIQAVKSILYQSGVRILGEDTGSDYARTMMMDVSNGIVKVKAYGRMELIL</sequence>
<dbReference type="InterPro" id="IPR011324">
    <property type="entry name" value="Cytotoxic_necrot_fac-like_cat"/>
</dbReference>
<dbReference type="GO" id="GO:0050568">
    <property type="term" value="F:protein-glutamine glutaminase activity"/>
    <property type="evidence" value="ECO:0007669"/>
    <property type="project" value="UniProtKB-UniRule"/>
</dbReference>
<keyword evidence="1 3" id="KW-0145">Chemotaxis</keyword>
<dbReference type="SUPFAM" id="SSF64438">
    <property type="entry name" value="CNF1/YfiH-like putative cysteine hydrolases"/>
    <property type="match status" value="1"/>
</dbReference>
<dbReference type="InterPro" id="IPR005659">
    <property type="entry name" value="Chemorcpt_Glu_NH3ase_CheD"/>
</dbReference>
<dbReference type="Proteomes" id="UP000016491">
    <property type="component" value="Unassembled WGS sequence"/>
</dbReference>
<keyword evidence="2 3" id="KW-0378">Hydrolase</keyword>
<comment type="catalytic activity">
    <reaction evidence="3">
        <text>L-glutaminyl-[protein] + H2O = L-glutamyl-[protein] + NH4(+)</text>
        <dbReference type="Rhea" id="RHEA:16441"/>
        <dbReference type="Rhea" id="RHEA-COMP:10207"/>
        <dbReference type="Rhea" id="RHEA-COMP:10208"/>
        <dbReference type="ChEBI" id="CHEBI:15377"/>
        <dbReference type="ChEBI" id="CHEBI:28938"/>
        <dbReference type="ChEBI" id="CHEBI:29973"/>
        <dbReference type="ChEBI" id="CHEBI:30011"/>
        <dbReference type="EC" id="3.5.1.44"/>
    </reaction>
</comment>
<dbReference type="Pfam" id="PF03975">
    <property type="entry name" value="CheD"/>
    <property type="match status" value="1"/>
</dbReference>
<accession>A0ABC9TS31</accession>
<dbReference type="Gene3D" id="3.30.1330.200">
    <property type="match status" value="1"/>
</dbReference>
<dbReference type="PANTHER" id="PTHR35147:SF1">
    <property type="entry name" value="CHEMORECEPTOR GLUTAMINE DEAMIDASE CHED-RELATED"/>
    <property type="match status" value="1"/>
</dbReference>
<evidence type="ECO:0000256" key="1">
    <source>
        <dbReference type="ARBA" id="ARBA00022500"/>
    </source>
</evidence>
<comment type="similarity">
    <text evidence="3">Belongs to the CheD family.</text>
</comment>
<dbReference type="EMBL" id="AWSU01000344">
    <property type="protein sequence ID" value="ERI74064.1"/>
    <property type="molecule type" value="Genomic_DNA"/>
</dbReference>
<dbReference type="PANTHER" id="PTHR35147">
    <property type="entry name" value="CHEMORECEPTOR GLUTAMINE DEAMIDASE CHED-RELATED"/>
    <property type="match status" value="1"/>
</dbReference>
<comment type="caution">
    <text evidence="4">The sequence shown here is derived from an EMBL/GenBank/DDBJ whole genome shotgun (WGS) entry which is preliminary data.</text>
</comment>
<dbReference type="GO" id="GO:0006935">
    <property type="term" value="P:chemotaxis"/>
    <property type="evidence" value="ECO:0007669"/>
    <property type="project" value="UniProtKB-UniRule"/>
</dbReference>
<dbReference type="AlphaFoldDB" id="A0ABC9TS31"/>
<dbReference type="EC" id="3.5.1.44" evidence="3"/>
<reference evidence="4 5" key="1">
    <citation type="submission" date="2013-07" db="EMBL/GenBank/DDBJ databases">
        <authorList>
            <person name="Weinstock G."/>
            <person name="Sodergren E."/>
            <person name="Wylie T."/>
            <person name="Fulton L."/>
            <person name="Fulton R."/>
            <person name="Fronick C."/>
            <person name="O'Laughlin M."/>
            <person name="Godfrey J."/>
            <person name="Miner T."/>
            <person name="Herter B."/>
            <person name="Appelbaum E."/>
            <person name="Cordes M."/>
            <person name="Lek S."/>
            <person name="Wollam A."/>
            <person name="Pepin K.H."/>
            <person name="Palsikar V.B."/>
            <person name="Mitreva M."/>
            <person name="Wilson R.K."/>
        </authorList>
    </citation>
    <scope>NUCLEOTIDE SEQUENCE [LARGE SCALE GENOMIC DNA]</scope>
    <source>
        <strain evidence="4 5">ATCC 14940</strain>
    </source>
</reference>